<name>A0A2Z4AEK0_9BACT</name>
<feature type="compositionally biased region" description="Basic and acidic residues" evidence="1">
    <location>
        <begin position="194"/>
        <end position="215"/>
    </location>
</feature>
<feature type="region of interest" description="Disordered" evidence="1">
    <location>
        <begin position="1"/>
        <end position="79"/>
    </location>
</feature>
<evidence type="ECO:0000256" key="1">
    <source>
        <dbReference type="SAM" id="MobiDB-lite"/>
    </source>
</evidence>
<feature type="compositionally biased region" description="Basic residues" evidence="1">
    <location>
        <begin position="175"/>
        <end position="185"/>
    </location>
</feature>
<feature type="region of interest" description="Disordered" evidence="1">
    <location>
        <begin position="133"/>
        <end position="240"/>
    </location>
</feature>
<gene>
    <name evidence="2" type="ORF">DF168_01082</name>
</gene>
<feature type="compositionally biased region" description="Basic residues" evidence="1">
    <location>
        <begin position="139"/>
        <end position="148"/>
    </location>
</feature>
<dbReference type="EMBL" id="CP029803">
    <property type="protein sequence ID" value="AWT59885.1"/>
    <property type="molecule type" value="Genomic_DNA"/>
</dbReference>
<dbReference type="KEGG" id="mtar:DF168_01082"/>
<proteinExistence type="predicted"/>
<dbReference type="AlphaFoldDB" id="A0A2Z4AEK0"/>
<evidence type="ECO:0000313" key="3">
    <source>
        <dbReference type="Proteomes" id="UP000247465"/>
    </source>
</evidence>
<dbReference type="Proteomes" id="UP000247465">
    <property type="component" value="Chromosome"/>
</dbReference>
<reference evidence="2 3" key="1">
    <citation type="submission" date="2018-06" db="EMBL/GenBank/DDBJ databases">
        <title>Draft Genome Sequence of a Novel Marine Bacterium Related to the Verrucomicrobia.</title>
        <authorList>
            <person name="Vosseberg J."/>
            <person name="Martijn J."/>
            <person name="Ettema T.J.G."/>
        </authorList>
    </citation>
    <scope>NUCLEOTIDE SEQUENCE [LARGE SCALE GENOMIC DNA]</scope>
    <source>
        <strain evidence="2">TARA_B100001123</strain>
    </source>
</reference>
<feature type="compositionally biased region" description="Polar residues" evidence="1">
    <location>
        <begin position="18"/>
        <end position="38"/>
    </location>
</feature>
<evidence type="ECO:0000313" key="2">
    <source>
        <dbReference type="EMBL" id="AWT59885.1"/>
    </source>
</evidence>
<feature type="compositionally biased region" description="Basic residues" evidence="1">
    <location>
        <begin position="221"/>
        <end position="233"/>
    </location>
</feature>
<protein>
    <submittedName>
        <fullName evidence="2">Uncharacterized protein</fullName>
    </submittedName>
</protein>
<organism evidence="2 3">
    <name type="scientific">Candidatus Moanibacter tarae</name>
    <dbReference type="NCBI Taxonomy" id="2200854"/>
    <lineage>
        <taxon>Bacteria</taxon>
        <taxon>Pseudomonadati</taxon>
        <taxon>Verrucomicrobiota</taxon>
        <taxon>Opitutia</taxon>
        <taxon>Puniceicoccales</taxon>
        <taxon>Puniceicoccales incertae sedis</taxon>
        <taxon>Candidatus Moanibacter</taxon>
    </lineage>
</organism>
<accession>A0A2Z4AEK0</accession>
<sequence>MPEFEDCSNAVDPGLAQKQPTDLNELNSSSTKPENPLNQPIAPHRGEAVEYIPQRSNSGISDSKEKPFGRTQGSVGDGNLRARRNIRIRNAYTKKNLPASIARMPKSPKGPNLFTRLKTFLIRLLKRFLEKNDNQSSRSRYRRRRNKNRRENSRKGYPRRRERMSNQERRGTNTGRKRNGTKVRNRGSQQQPQKSRDFSIIRDSTSDRQNIEKKPSPKNLATKRNRSPGRGQKKPNSSTN</sequence>